<dbReference type="EMBL" id="LT629971">
    <property type="protein sequence ID" value="SEH64825.1"/>
    <property type="molecule type" value="Genomic_DNA"/>
</dbReference>
<name>A0A1H6JZM5_MYCRU</name>
<reference evidence="2" key="1">
    <citation type="submission" date="2016-10" db="EMBL/GenBank/DDBJ databases">
        <authorList>
            <person name="Varghese N."/>
            <person name="Submissions S."/>
        </authorList>
    </citation>
    <scope>NUCLEOTIDE SEQUENCE [LARGE SCALE GENOMIC DNA]</scope>
    <source>
        <strain evidence="2">DSM 45405</strain>
    </source>
</reference>
<dbReference type="STRING" id="370526.SAMN04489835_2437"/>
<keyword evidence="2" id="KW-1185">Reference proteome</keyword>
<gene>
    <name evidence="1" type="ORF">SAMN04489835_2437</name>
</gene>
<dbReference type="AlphaFoldDB" id="A0A1H6JZM5"/>
<accession>A0A1H6JZM5</accession>
<proteinExistence type="predicted"/>
<dbReference type="Proteomes" id="UP000182915">
    <property type="component" value="Chromosome I"/>
</dbReference>
<sequence>MQTTPPRDLWNPSNYLLRVREMVRRVEPFCDGSLLEICRRSMGTFPTLVAHFAAGPVQDGGNHHDHRLPYPSPARGEWYFTHGSTARVIEHLGFAPLMIGTPSVAELTSNGTLIDSSPWLFERFNITPSTRVMNEAVETLTQLPKSDSAVIDPPWYGHVMEDWLRRASSAVHVGGRIVVPLLGELTRPSARADRTRLRKLMESIGQVEIFEQAIVYSTPLFESNAMRQAGVALDGPWRIADMAVIENARPMSQPQSFALVEEWRDYRIGDDIISIRKLPFDSGRSRLAGTDGLSNVRTLDSVSRRHPLLFEANLWSSRNRIATVDDLASAHRALALLSSSRPAPGSDSFAALLRDEMLGEAE</sequence>
<protein>
    <submittedName>
        <fullName evidence="1">Uncharacterized protein</fullName>
    </submittedName>
</protein>
<evidence type="ECO:0000313" key="1">
    <source>
        <dbReference type="EMBL" id="SEH64825.1"/>
    </source>
</evidence>
<organism evidence="1 2">
    <name type="scientific">Mycolicibacterium rutilum</name>
    <name type="common">Mycobacterium rutilum</name>
    <dbReference type="NCBI Taxonomy" id="370526"/>
    <lineage>
        <taxon>Bacteria</taxon>
        <taxon>Bacillati</taxon>
        <taxon>Actinomycetota</taxon>
        <taxon>Actinomycetes</taxon>
        <taxon>Mycobacteriales</taxon>
        <taxon>Mycobacteriaceae</taxon>
        <taxon>Mycolicibacterium</taxon>
    </lineage>
</organism>
<evidence type="ECO:0000313" key="2">
    <source>
        <dbReference type="Proteomes" id="UP000182915"/>
    </source>
</evidence>